<name>A0A917SNL2_9ACTN</name>
<feature type="transmembrane region" description="Helical" evidence="1">
    <location>
        <begin position="215"/>
        <end position="234"/>
    </location>
</feature>
<reference evidence="2" key="1">
    <citation type="journal article" date="2014" name="Int. J. Syst. Evol. Microbiol.">
        <title>Complete genome sequence of Corynebacterium casei LMG S-19264T (=DSM 44701T), isolated from a smear-ripened cheese.</title>
        <authorList>
            <consortium name="US DOE Joint Genome Institute (JGI-PGF)"/>
            <person name="Walter F."/>
            <person name="Albersmeier A."/>
            <person name="Kalinowski J."/>
            <person name="Ruckert C."/>
        </authorList>
    </citation>
    <scope>NUCLEOTIDE SEQUENCE</scope>
    <source>
        <strain evidence="2">CGMCC 4.7308</strain>
    </source>
</reference>
<keyword evidence="3" id="KW-1185">Reference proteome</keyword>
<gene>
    <name evidence="2" type="ORF">GCM10011594_04690</name>
</gene>
<dbReference type="AlphaFoldDB" id="A0A917SNL2"/>
<evidence type="ECO:0000313" key="3">
    <source>
        <dbReference type="Proteomes" id="UP000655208"/>
    </source>
</evidence>
<evidence type="ECO:0000313" key="2">
    <source>
        <dbReference type="EMBL" id="GGL88149.1"/>
    </source>
</evidence>
<dbReference type="Proteomes" id="UP000655208">
    <property type="component" value="Unassembled WGS sequence"/>
</dbReference>
<dbReference type="EMBL" id="BMNA01000001">
    <property type="protein sequence ID" value="GGL88149.1"/>
    <property type="molecule type" value="Genomic_DNA"/>
</dbReference>
<accession>A0A917SNL2</accession>
<proteinExistence type="predicted"/>
<comment type="caution">
    <text evidence="2">The sequence shown here is derived from an EMBL/GenBank/DDBJ whole genome shotgun (WGS) entry which is preliminary data.</text>
</comment>
<protein>
    <submittedName>
        <fullName evidence="2">Uncharacterized protein</fullName>
    </submittedName>
</protein>
<evidence type="ECO:0000256" key="1">
    <source>
        <dbReference type="SAM" id="Phobius"/>
    </source>
</evidence>
<organism evidence="2 3">
    <name type="scientific">Nakamurella endophytica</name>
    <dbReference type="NCBI Taxonomy" id="1748367"/>
    <lineage>
        <taxon>Bacteria</taxon>
        <taxon>Bacillati</taxon>
        <taxon>Actinomycetota</taxon>
        <taxon>Actinomycetes</taxon>
        <taxon>Nakamurellales</taxon>
        <taxon>Nakamurellaceae</taxon>
        <taxon>Nakamurella</taxon>
    </lineage>
</organism>
<feature type="transmembrane region" description="Helical" evidence="1">
    <location>
        <begin position="147"/>
        <end position="165"/>
    </location>
</feature>
<feature type="transmembrane region" description="Helical" evidence="1">
    <location>
        <begin position="186"/>
        <end position="203"/>
    </location>
</feature>
<sequence>MLAFTPVAIVLSHYASVLPHEFAHSITAWTVGIKDQPFAITWGGGSPANVLLLIDIDENVDYTAALDAGHHWQAALTAFAGPGIAATGLYLASRWAITKPFWLSHPVAANLLFWFLLMCLGNVSAYLPTRVFASHADVHNFIAGTGANPWVVYVVGNYLVLWAVVDFYRKVMPLGLRLSEFRTATARAVTLIAMTVFLFGYFANPSLLVGSDVRAQILAATSMMTIAPIVILQWRRLVLAPLPPLADGRPTAGPGPGVQAPRA</sequence>
<reference evidence="2" key="2">
    <citation type="submission" date="2020-09" db="EMBL/GenBank/DDBJ databases">
        <authorList>
            <person name="Sun Q."/>
            <person name="Zhou Y."/>
        </authorList>
    </citation>
    <scope>NUCLEOTIDE SEQUENCE</scope>
    <source>
        <strain evidence="2">CGMCC 4.7308</strain>
    </source>
</reference>
<keyword evidence="1" id="KW-1133">Transmembrane helix</keyword>
<keyword evidence="1" id="KW-0472">Membrane</keyword>
<keyword evidence="1" id="KW-0812">Transmembrane</keyword>
<feature type="transmembrane region" description="Helical" evidence="1">
    <location>
        <begin position="103"/>
        <end position="127"/>
    </location>
</feature>
<feature type="transmembrane region" description="Helical" evidence="1">
    <location>
        <begin position="72"/>
        <end position="91"/>
    </location>
</feature>